<keyword evidence="2" id="KW-0813">Transport</keyword>
<evidence type="ECO:0000259" key="8">
    <source>
        <dbReference type="PROSITE" id="PS50928"/>
    </source>
</evidence>
<sequence>PLFIIFRTVRLIDTFPSLIIAYLLMNIPFATVVLVGFLKDIPQELSDAAVVDGCTSIEAFFKIILPLAAPGLVAVFIIAFLFCWNELLIANVLTTSEAAQTFPVYTTQFAQVERGTAWGAASAGGVISIIPLLVFVSYIQKYLSRGLTMGAVR</sequence>
<reference evidence="9" key="1">
    <citation type="journal article" date="2014" name="Front. Microbiol.">
        <title>High frequency of phylogenetically diverse reductive dehalogenase-homologous genes in deep subseafloor sedimentary metagenomes.</title>
        <authorList>
            <person name="Kawai M."/>
            <person name="Futagami T."/>
            <person name="Toyoda A."/>
            <person name="Takaki Y."/>
            <person name="Nishi S."/>
            <person name="Hori S."/>
            <person name="Arai W."/>
            <person name="Tsubouchi T."/>
            <person name="Morono Y."/>
            <person name="Uchiyama I."/>
            <person name="Ito T."/>
            <person name="Fujiyama A."/>
            <person name="Inagaki F."/>
            <person name="Takami H."/>
        </authorList>
    </citation>
    <scope>NUCLEOTIDE SEQUENCE</scope>
    <source>
        <strain evidence="9">Expedition CK06-06</strain>
    </source>
</reference>
<feature type="transmembrane region" description="Helical" evidence="7">
    <location>
        <begin position="19"/>
        <end position="38"/>
    </location>
</feature>
<dbReference type="Gene3D" id="1.10.3720.10">
    <property type="entry name" value="MetI-like"/>
    <property type="match status" value="1"/>
</dbReference>
<evidence type="ECO:0000256" key="1">
    <source>
        <dbReference type="ARBA" id="ARBA00004651"/>
    </source>
</evidence>
<dbReference type="EMBL" id="BARV01028687">
    <property type="protein sequence ID" value="GAI36436.1"/>
    <property type="molecule type" value="Genomic_DNA"/>
</dbReference>
<dbReference type="PANTHER" id="PTHR32243">
    <property type="entry name" value="MALTOSE TRANSPORT SYSTEM PERMEASE-RELATED"/>
    <property type="match status" value="1"/>
</dbReference>
<dbReference type="InterPro" id="IPR000515">
    <property type="entry name" value="MetI-like"/>
</dbReference>
<dbReference type="SUPFAM" id="SSF161098">
    <property type="entry name" value="MetI-like"/>
    <property type="match status" value="1"/>
</dbReference>
<protein>
    <recommendedName>
        <fullName evidence="8">ABC transmembrane type-1 domain-containing protein</fullName>
    </recommendedName>
</protein>
<keyword evidence="3" id="KW-1003">Cell membrane</keyword>
<comment type="caution">
    <text evidence="9">The sequence shown here is derived from an EMBL/GenBank/DDBJ whole genome shotgun (WGS) entry which is preliminary data.</text>
</comment>
<dbReference type="GO" id="GO:0055085">
    <property type="term" value="P:transmembrane transport"/>
    <property type="evidence" value="ECO:0007669"/>
    <property type="project" value="InterPro"/>
</dbReference>
<evidence type="ECO:0000256" key="3">
    <source>
        <dbReference type="ARBA" id="ARBA00022475"/>
    </source>
</evidence>
<gene>
    <name evidence="9" type="ORF">S06H3_45874</name>
</gene>
<evidence type="ECO:0000256" key="4">
    <source>
        <dbReference type="ARBA" id="ARBA00022692"/>
    </source>
</evidence>
<dbReference type="InterPro" id="IPR050901">
    <property type="entry name" value="BP-dep_ABC_trans_perm"/>
</dbReference>
<feature type="domain" description="ABC transmembrane type-1" evidence="8">
    <location>
        <begin position="1"/>
        <end position="139"/>
    </location>
</feature>
<comment type="subcellular location">
    <subcellularLocation>
        <location evidence="1">Cell membrane</location>
        <topology evidence="1">Multi-pass membrane protein</topology>
    </subcellularLocation>
</comment>
<proteinExistence type="predicted"/>
<dbReference type="AlphaFoldDB" id="X1P1W7"/>
<feature type="transmembrane region" description="Helical" evidence="7">
    <location>
        <begin position="59"/>
        <end position="82"/>
    </location>
</feature>
<evidence type="ECO:0000256" key="2">
    <source>
        <dbReference type="ARBA" id="ARBA00022448"/>
    </source>
</evidence>
<dbReference type="InterPro" id="IPR035906">
    <property type="entry name" value="MetI-like_sf"/>
</dbReference>
<evidence type="ECO:0000256" key="6">
    <source>
        <dbReference type="ARBA" id="ARBA00023136"/>
    </source>
</evidence>
<dbReference type="PANTHER" id="PTHR32243:SF18">
    <property type="entry name" value="INNER MEMBRANE ABC TRANSPORTER PERMEASE PROTEIN YCJP"/>
    <property type="match status" value="1"/>
</dbReference>
<organism evidence="9">
    <name type="scientific">marine sediment metagenome</name>
    <dbReference type="NCBI Taxonomy" id="412755"/>
    <lineage>
        <taxon>unclassified sequences</taxon>
        <taxon>metagenomes</taxon>
        <taxon>ecological metagenomes</taxon>
    </lineage>
</organism>
<dbReference type="Pfam" id="PF00528">
    <property type="entry name" value="BPD_transp_1"/>
    <property type="match status" value="1"/>
</dbReference>
<evidence type="ECO:0000256" key="7">
    <source>
        <dbReference type="SAM" id="Phobius"/>
    </source>
</evidence>
<keyword evidence="5 7" id="KW-1133">Transmembrane helix</keyword>
<keyword evidence="4 7" id="KW-0812">Transmembrane</keyword>
<keyword evidence="6 7" id="KW-0472">Membrane</keyword>
<evidence type="ECO:0000313" key="9">
    <source>
        <dbReference type="EMBL" id="GAI36436.1"/>
    </source>
</evidence>
<accession>X1P1W7</accession>
<name>X1P1W7_9ZZZZ</name>
<dbReference type="PROSITE" id="PS50928">
    <property type="entry name" value="ABC_TM1"/>
    <property type="match status" value="1"/>
</dbReference>
<feature type="non-terminal residue" evidence="9">
    <location>
        <position position="1"/>
    </location>
</feature>
<feature type="transmembrane region" description="Helical" evidence="7">
    <location>
        <begin position="117"/>
        <end position="139"/>
    </location>
</feature>
<evidence type="ECO:0000256" key="5">
    <source>
        <dbReference type="ARBA" id="ARBA00022989"/>
    </source>
</evidence>
<dbReference type="CDD" id="cd06261">
    <property type="entry name" value="TM_PBP2"/>
    <property type="match status" value="1"/>
</dbReference>
<dbReference type="GO" id="GO:0005886">
    <property type="term" value="C:plasma membrane"/>
    <property type="evidence" value="ECO:0007669"/>
    <property type="project" value="UniProtKB-SubCell"/>
</dbReference>